<dbReference type="PROSITE" id="PS00447">
    <property type="entry name" value="DNA_POLYMERASE_A"/>
    <property type="match status" value="1"/>
</dbReference>
<dbReference type="GO" id="GO:0003887">
    <property type="term" value="F:DNA-directed DNA polymerase activity"/>
    <property type="evidence" value="ECO:0007669"/>
    <property type="project" value="UniProtKB-UniRule"/>
</dbReference>
<evidence type="ECO:0000259" key="17">
    <source>
        <dbReference type="SMART" id="SM00482"/>
    </source>
</evidence>
<keyword evidence="9" id="KW-0378">Hydrolase</keyword>
<evidence type="ECO:0000256" key="12">
    <source>
        <dbReference type="ARBA" id="ARBA00023125"/>
    </source>
</evidence>
<keyword evidence="6 16" id="KW-0235">DNA replication</keyword>
<feature type="domain" description="DNA-directed DNA polymerase family A palm" evidence="17">
    <location>
        <begin position="258"/>
        <end position="466"/>
    </location>
</feature>
<evidence type="ECO:0000256" key="6">
    <source>
        <dbReference type="ARBA" id="ARBA00022705"/>
    </source>
</evidence>
<dbReference type="Pfam" id="PF00476">
    <property type="entry name" value="DNA_pol_A"/>
    <property type="match status" value="1"/>
</dbReference>
<accession>A0A2H0U620</accession>
<evidence type="ECO:0000256" key="3">
    <source>
        <dbReference type="ARBA" id="ARBA00020311"/>
    </source>
</evidence>
<proteinExistence type="inferred from homology"/>
<dbReference type="Proteomes" id="UP000229128">
    <property type="component" value="Unassembled WGS sequence"/>
</dbReference>
<evidence type="ECO:0000256" key="16">
    <source>
        <dbReference type="RuleBase" id="RU004460"/>
    </source>
</evidence>
<dbReference type="GO" id="GO:0006302">
    <property type="term" value="P:double-strand break repair"/>
    <property type="evidence" value="ECO:0007669"/>
    <property type="project" value="TreeGrafter"/>
</dbReference>
<dbReference type="Gene3D" id="3.30.420.10">
    <property type="entry name" value="Ribonuclease H-like superfamily/Ribonuclease H"/>
    <property type="match status" value="1"/>
</dbReference>
<keyword evidence="5 16" id="KW-0548">Nucleotidyltransferase</keyword>
<dbReference type="InterPro" id="IPR018320">
    <property type="entry name" value="DNA_polymerase_1"/>
</dbReference>
<dbReference type="FunFam" id="1.20.1060.10:FF:000001">
    <property type="entry name" value="DNA polymerase I"/>
    <property type="match status" value="1"/>
</dbReference>
<keyword evidence="12 16" id="KW-0238">DNA-binding</keyword>
<dbReference type="SUPFAM" id="SSF53098">
    <property type="entry name" value="Ribonuclease H-like"/>
    <property type="match status" value="1"/>
</dbReference>
<dbReference type="InterPro" id="IPR002298">
    <property type="entry name" value="DNA_polymerase_A"/>
</dbReference>
<gene>
    <name evidence="16 18" type="primary">polA</name>
    <name evidence="18" type="ORF">COU24_01330</name>
</gene>
<name>A0A2H0U620_9BACT</name>
<comment type="similarity">
    <text evidence="1 16">Belongs to the DNA polymerase type-A family.</text>
</comment>
<keyword evidence="10" id="KW-0269">Exonuclease</keyword>
<evidence type="ECO:0000313" key="18">
    <source>
        <dbReference type="EMBL" id="PIR80920.1"/>
    </source>
</evidence>
<dbReference type="CDD" id="cd08637">
    <property type="entry name" value="DNA_pol_A_pol_I_C"/>
    <property type="match status" value="1"/>
</dbReference>
<evidence type="ECO:0000256" key="2">
    <source>
        <dbReference type="ARBA" id="ARBA00012417"/>
    </source>
</evidence>
<evidence type="ECO:0000256" key="5">
    <source>
        <dbReference type="ARBA" id="ARBA00022695"/>
    </source>
</evidence>
<reference evidence="19" key="1">
    <citation type="submission" date="2017-09" db="EMBL/GenBank/DDBJ databases">
        <title>Depth-based differentiation of microbial function through sediment-hosted aquifers and enrichment of novel symbionts in the deep terrestrial subsurface.</title>
        <authorList>
            <person name="Probst A.J."/>
            <person name="Ladd B."/>
            <person name="Jarett J.K."/>
            <person name="Geller-Mcgrath D.E."/>
            <person name="Sieber C.M.K."/>
            <person name="Emerson J.B."/>
            <person name="Anantharaman K."/>
            <person name="Thomas B.C."/>
            <person name="Malmstrom R."/>
            <person name="Stieglmeier M."/>
            <person name="Klingl A."/>
            <person name="Woyke T."/>
            <person name="Ryan C.M."/>
            <person name="Banfield J.F."/>
        </authorList>
    </citation>
    <scope>NUCLEOTIDE SEQUENCE [LARGE SCALE GENOMIC DNA]</scope>
</reference>
<evidence type="ECO:0000256" key="11">
    <source>
        <dbReference type="ARBA" id="ARBA00022932"/>
    </source>
</evidence>
<evidence type="ECO:0000256" key="7">
    <source>
        <dbReference type="ARBA" id="ARBA00022722"/>
    </source>
</evidence>
<dbReference type="EC" id="2.7.7.7" evidence="2 15"/>
<dbReference type="InterPro" id="IPR036397">
    <property type="entry name" value="RNaseH_sf"/>
</dbReference>
<dbReference type="EMBL" id="PFBQ01000023">
    <property type="protein sequence ID" value="PIR80920.1"/>
    <property type="molecule type" value="Genomic_DNA"/>
</dbReference>
<comment type="catalytic activity">
    <reaction evidence="14 16">
        <text>DNA(n) + a 2'-deoxyribonucleoside 5'-triphosphate = DNA(n+1) + diphosphate</text>
        <dbReference type="Rhea" id="RHEA:22508"/>
        <dbReference type="Rhea" id="RHEA-COMP:17339"/>
        <dbReference type="Rhea" id="RHEA-COMP:17340"/>
        <dbReference type="ChEBI" id="CHEBI:33019"/>
        <dbReference type="ChEBI" id="CHEBI:61560"/>
        <dbReference type="ChEBI" id="CHEBI:173112"/>
        <dbReference type="EC" id="2.7.7.7"/>
    </reaction>
</comment>
<dbReference type="InterPro" id="IPR002562">
    <property type="entry name" value="3'-5'_exonuclease_dom"/>
</dbReference>
<dbReference type="PANTHER" id="PTHR10133:SF27">
    <property type="entry name" value="DNA POLYMERASE NU"/>
    <property type="match status" value="1"/>
</dbReference>
<sequence>RAGFELKGIAFDTMVASYLLNPGSRQHSLAAAAFTEFGYEMTAIESLLGPKGKDQLNMSQVAVARVADYSCEDADYTWRLYEKLKKQLLKNDLLDLLEDIENPLIRVLAKMEKNGVMIDVNFLKKMSRELALKINSLEAKIFKMAGMKFNVRSPLQLKEILFDKLNISTAGLARTKTGISTAAVELDKLQGRHPLIDLIREHRELAKLKSTYTDALPQLINPADKRIHTSFNQTVTATGRLSSSDPNLQNIPIRTELGRKIRQAFVAPVGYKIAALDYSQIELRIAAALSGDKKMIAAFGRKEDFHARTAAEVFEVSLDKVTSEMRRKAKEVNFGILYGLGAHGLAQRTGVSYEEALAFIEKYFDVYSDLKEYLEETITLAHSQEYVETLFGRKRYLPEINADHQGLRAQAERMALNHPFQGSSADLIKMAMIEVDKLIEKEFSADAVRMILQVHDELVFEIKDGLVKKASELIKDEMETVYKLKVPIVVDVGIGKNWGECK</sequence>
<dbReference type="GO" id="GO:0008408">
    <property type="term" value="F:3'-5' exonuclease activity"/>
    <property type="evidence" value="ECO:0007669"/>
    <property type="project" value="InterPro"/>
</dbReference>
<dbReference type="GO" id="GO:0003677">
    <property type="term" value="F:DNA binding"/>
    <property type="evidence" value="ECO:0007669"/>
    <property type="project" value="UniProtKB-UniRule"/>
</dbReference>
<dbReference type="CDD" id="cd06139">
    <property type="entry name" value="DNA_polA_I_Ecoli_like_exo"/>
    <property type="match status" value="1"/>
</dbReference>
<keyword evidence="13 16" id="KW-0234">DNA repair</keyword>
<comment type="caution">
    <text evidence="18">The sequence shown here is derived from an EMBL/GenBank/DDBJ whole genome shotgun (WGS) entry which is preliminary data.</text>
</comment>
<keyword evidence="7" id="KW-0540">Nuclease</keyword>
<feature type="non-terminal residue" evidence="18">
    <location>
        <position position="1"/>
    </location>
</feature>
<dbReference type="NCBIfam" id="TIGR00593">
    <property type="entry name" value="pola"/>
    <property type="match status" value="1"/>
</dbReference>
<evidence type="ECO:0000256" key="1">
    <source>
        <dbReference type="ARBA" id="ARBA00007705"/>
    </source>
</evidence>
<dbReference type="SUPFAM" id="SSF56672">
    <property type="entry name" value="DNA/RNA polymerases"/>
    <property type="match status" value="1"/>
</dbReference>
<dbReference type="Gene3D" id="3.30.70.370">
    <property type="match status" value="1"/>
</dbReference>
<evidence type="ECO:0000256" key="15">
    <source>
        <dbReference type="NCBIfam" id="TIGR00593"/>
    </source>
</evidence>
<dbReference type="InterPro" id="IPR043502">
    <property type="entry name" value="DNA/RNA_pol_sf"/>
</dbReference>
<keyword evidence="8 16" id="KW-0227">DNA damage</keyword>
<dbReference type="Gene3D" id="1.10.150.20">
    <property type="entry name" value="5' to 3' exonuclease, C-terminal subdomain"/>
    <property type="match status" value="1"/>
</dbReference>
<dbReference type="PANTHER" id="PTHR10133">
    <property type="entry name" value="DNA POLYMERASE I"/>
    <property type="match status" value="1"/>
</dbReference>
<keyword evidence="11 16" id="KW-0239">DNA-directed DNA polymerase</keyword>
<dbReference type="AlphaFoldDB" id="A0A2H0U620"/>
<evidence type="ECO:0000256" key="9">
    <source>
        <dbReference type="ARBA" id="ARBA00022801"/>
    </source>
</evidence>
<evidence type="ECO:0000256" key="8">
    <source>
        <dbReference type="ARBA" id="ARBA00022763"/>
    </source>
</evidence>
<dbReference type="InterPro" id="IPR012337">
    <property type="entry name" value="RNaseH-like_sf"/>
</dbReference>
<dbReference type="Gene3D" id="1.20.1060.10">
    <property type="entry name" value="Taq DNA Polymerase, Chain T, domain 4"/>
    <property type="match status" value="1"/>
</dbReference>
<evidence type="ECO:0000256" key="13">
    <source>
        <dbReference type="ARBA" id="ARBA00023204"/>
    </source>
</evidence>
<dbReference type="PRINTS" id="PR00868">
    <property type="entry name" value="DNAPOLI"/>
</dbReference>
<organism evidence="18 19">
    <name type="scientific">Candidatus Kuenenbacteria bacterium CG10_big_fil_rev_8_21_14_0_10_39_14</name>
    <dbReference type="NCBI Taxonomy" id="1974619"/>
    <lineage>
        <taxon>Bacteria</taxon>
        <taxon>Candidatus Kueneniibacteriota</taxon>
    </lineage>
</organism>
<dbReference type="SMART" id="SM00482">
    <property type="entry name" value="POLAc"/>
    <property type="match status" value="1"/>
</dbReference>
<evidence type="ECO:0000256" key="14">
    <source>
        <dbReference type="ARBA" id="ARBA00049244"/>
    </source>
</evidence>
<evidence type="ECO:0000256" key="10">
    <source>
        <dbReference type="ARBA" id="ARBA00022839"/>
    </source>
</evidence>
<protein>
    <recommendedName>
        <fullName evidence="3 15">DNA polymerase I</fullName>
        <ecNumber evidence="2 15">2.7.7.7</ecNumber>
    </recommendedName>
</protein>
<dbReference type="InterPro" id="IPR001098">
    <property type="entry name" value="DNA-dir_DNA_pol_A_palm_dom"/>
</dbReference>
<dbReference type="GO" id="GO:0006261">
    <property type="term" value="P:DNA-templated DNA replication"/>
    <property type="evidence" value="ECO:0007669"/>
    <property type="project" value="UniProtKB-UniRule"/>
</dbReference>
<evidence type="ECO:0000313" key="19">
    <source>
        <dbReference type="Proteomes" id="UP000229128"/>
    </source>
</evidence>
<dbReference type="InterPro" id="IPR019760">
    <property type="entry name" value="DNA-dir_DNA_pol_A_CS"/>
</dbReference>
<dbReference type="FunFam" id="1.10.150.20:FF:000002">
    <property type="entry name" value="DNA polymerase I"/>
    <property type="match status" value="1"/>
</dbReference>
<keyword evidence="4 16" id="KW-0808">Transferase</keyword>
<dbReference type="Pfam" id="PF01612">
    <property type="entry name" value="DNA_pol_A_exo1"/>
    <property type="match status" value="1"/>
</dbReference>
<evidence type="ECO:0000256" key="4">
    <source>
        <dbReference type="ARBA" id="ARBA00022679"/>
    </source>
</evidence>